<evidence type="ECO:0000313" key="6">
    <source>
        <dbReference type="EMBL" id="EKF74169.1"/>
    </source>
</evidence>
<evidence type="ECO:0000256" key="2">
    <source>
        <dbReference type="ARBA" id="ARBA00022517"/>
    </source>
</evidence>
<evidence type="ECO:0000313" key="7">
    <source>
        <dbReference type="Proteomes" id="UP000010164"/>
    </source>
</evidence>
<protein>
    <recommendedName>
        <fullName evidence="5">Dual-action ribosomal maturation protein DarP</fullName>
    </recommendedName>
    <alternativeName>
        <fullName evidence="5">Large ribosomal subunit assembly factor DarP</fullName>
    </alternativeName>
</protein>
<dbReference type="eggNOG" id="COG3028">
    <property type="taxonomic scope" value="Bacteria"/>
</dbReference>
<dbReference type="GO" id="GO:0019843">
    <property type="term" value="F:rRNA binding"/>
    <property type="evidence" value="ECO:0007669"/>
    <property type="project" value="UniProtKB-UniRule"/>
</dbReference>
<dbReference type="PIRSF" id="PIRSF016183">
    <property type="entry name" value="UCP016183"/>
    <property type="match status" value="1"/>
</dbReference>
<dbReference type="Gene3D" id="1.10.60.30">
    <property type="entry name" value="PSPTO4464-like domains"/>
    <property type="match status" value="2"/>
</dbReference>
<dbReference type="CDD" id="cd16331">
    <property type="entry name" value="YjgA-like"/>
    <property type="match status" value="1"/>
</dbReference>
<evidence type="ECO:0000256" key="5">
    <source>
        <dbReference type="HAMAP-Rule" id="MF_00765"/>
    </source>
</evidence>
<dbReference type="GO" id="GO:1902626">
    <property type="term" value="P:assembly of large subunit precursor of preribosome"/>
    <property type="evidence" value="ECO:0007669"/>
    <property type="project" value="UniProtKB-UniRule"/>
</dbReference>
<organism evidence="6 7">
    <name type="scientific">Alcanivorax hongdengensis A-11-3</name>
    <dbReference type="NCBI Taxonomy" id="1177179"/>
    <lineage>
        <taxon>Bacteria</taxon>
        <taxon>Pseudomonadati</taxon>
        <taxon>Pseudomonadota</taxon>
        <taxon>Gammaproteobacteria</taxon>
        <taxon>Oceanospirillales</taxon>
        <taxon>Alcanivoracaceae</taxon>
        <taxon>Alcanivorax</taxon>
    </lineage>
</organism>
<dbReference type="GO" id="GO:0005829">
    <property type="term" value="C:cytosol"/>
    <property type="evidence" value="ECO:0007669"/>
    <property type="project" value="TreeGrafter"/>
</dbReference>
<dbReference type="RefSeq" id="WP_008929204.1">
    <property type="nucleotide sequence ID" value="NZ_AMRJ01000014.1"/>
</dbReference>
<dbReference type="STRING" id="1177179.A11A3_10132"/>
<dbReference type="Proteomes" id="UP000010164">
    <property type="component" value="Unassembled WGS sequence"/>
</dbReference>
<keyword evidence="1 5" id="KW-0963">Cytoplasm</keyword>
<keyword evidence="2 5" id="KW-0690">Ribosome biogenesis</keyword>
<dbReference type="PANTHER" id="PTHR38101">
    <property type="entry name" value="UPF0307 PROTEIN YJGA"/>
    <property type="match status" value="1"/>
</dbReference>
<keyword evidence="3 5" id="KW-0699">rRNA-binding</keyword>
<gene>
    <name evidence="5" type="primary">darP</name>
    <name evidence="6" type="ORF">A11A3_10132</name>
</gene>
<sequence length="179" mass="20843">MTEYNDDDYTSKTQLKRDDQALQEIGLSLMELKESELARLPLTDSLLKALDEAKRITSNEARRRHAQFLGRLVRESDSERIIAALAALQDPFRSQRLTNWVDEIAGKPQLRDAETVLQQVLEFFPHGDRQQLRNLARNMLKTRLDDPASASAEQKDRFKRERRKLMNYLNQLDKSAPLY</sequence>
<dbReference type="Pfam" id="PF04751">
    <property type="entry name" value="DarP"/>
    <property type="match status" value="1"/>
</dbReference>
<evidence type="ECO:0000256" key="4">
    <source>
        <dbReference type="ARBA" id="ARBA00022884"/>
    </source>
</evidence>
<evidence type="ECO:0000256" key="3">
    <source>
        <dbReference type="ARBA" id="ARBA00022730"/>
    </source>
</evidence>
<evidence type="ECO:0000256" key="1">
    <source>
        <dbReference type="ARBA" id="ARBA00022490"/>
    </source>
</evidence>
<accession>L0WAX9</accession>
<dbReference type="PATRIC" id="fig|1177179.3.peg.2018"/>
<comment type="caution">
    <text evidence="6">The sequence shown here is derived from an EMBL/GenBank/DDBJ whole genome shotgun (WGS) entry which is preliminary data.</text>
</comment>
<dbReference type="PANTHER" id="PTHR38101:SF1">
    <property type="entry name" value="UPF0307 PROTEIN YJGA"/>
    <property type="match status" value="1"/>
</dbReference>
<dbReference type="SUPFAM" id="SSF158710">
    <property type="entry name" value="PSPTO4464-like"/>
    <property type="match status" value="1"/>
</dbReference>
<comment type="function">
    <text evidence="5">Member of a network of 50S ribosomal subunit biogenesis factors which assembles along the 30S-50S interface, preventing incorrect 23S rRNA structures from forming. Promotes peptidyl transferase center (PTC) maturation.</text>
</comment>
<dbReference type="OrthoDB" id="5293604at2"/>
<keyword evidence="4 5" id="KW-0694">RNA-binding</keyword>
<dbReference type="AlphaFoldDB" id="L0WAX9"/>
<dbReference type="NCBIfam" id="NF003593">
    <property type="entry name" value="PRK05255.1-1"/>
    <property type="match status" value="1"/>
</dbReference>
<comment type="similarity">
    <text evidence="5">Belongs to the DarP family.</text>
</comment>
<keyword evidence="7" id="KW-1185">Reference proteome</keyword>
<dbReference type="InterPro" id="IPR023153">
    <property type="entry name" value="DarP_sf"/>
</dbReference>
<dbReference type="EMBL" id="AMRJ01000014">
    <property type="protein sequence ID" value="EKF74169.1"/>
    <property type="molecule type" value="Genomic_DNA"/>
</dbReference>
<proteinExistence type="inferred from homology"/>
<name>L0WAX9_9GAMM</name>
<dbReference type="HAMAP" id="MF_00765">
    <property type="entry name" value="DarP"/>
    <property type="match status" value="1"/>
</dbReference>
<reference evidence="6 7" key="1">
    <citation type="journal article" date="2012" name="J. Bacteriol.">
        <title>Genome Sequence of the Alkane-Degrading Bacterium Alcanivorax hongdengensis Type Strain A-11-3.</title>
        <authorList>
            <person name="Lai Q."/>
            <person name="Shao Z."/>
        </authorList>
    </citation>
    <scope>NUCLEOTIDE SEQUENCE [LARGE SCALE GENOMIC DNA]</scope>
    <source>
        <strain evidence="6 7">A-11-3</strain>
    </source>
</reference>
<comment type="subcellular location">
    <subcellularLocation>
        <location evidence="5">Cytoplasm</location>
    </subcellularLocation>
    <text evidence="5">Associates with late stage pre-50S ribosomal subunits.</text>
</comment>
<dbReference type="GO" id="GO:0043022">
    <property type="term" value="F:ribosome binding"/>
    <property type="evidence" value="ECO:0007669"/>
    <property type="project" value="UniProtKB-UniRule"/>
</dbReference>
<dbReference type="InterPro" id="IPR006839">
    <property type="entry name" value="DarP"/>
</dbReference>